<dbReference type="GO" id="GO:0016998">
    <property type="term" value="P:cell wall macromolecule catabolic process"/>
    <property type="evidence" value="ECO:0007669"/>
    <property type="project" value="InterPro"/>
</dbReference>
<sequence length="345" mass="39044">MFNIKISQSIGLVLIFTTLLITGGIFMNALKKEINQDDEMFTETGSRNFSVWLKGINIPKSLEHIAYVSQDRIDQWLVDITNASKQYPTFCNTGDDKLDKYEFAAFLTIIGSETEFTYGFPCTHEQGCPDCTHCSYNTNGLQCLTDDKLQYFGRGPVQLSWNYNYADFSQSYFKDDRLVKNPTLLDSNTELCWASAVWFWMERHDYGGWCMPQAGWDQHDTCDAKCPNGPSGCQLSQCSDAHWLPRKQGSCHDAMHSSGSIGQVINIINGGYDCCPTTTYFAGFGHTLRRTEWWATIVVNWGLGLPWTQVDPVPINECPRAVGHINCTPLKDNPENCWTCCTEKN</sequence>
<name>Q23VY2_TETTS</name>
<dbReference type="RefSeq" id="XP_001020968.3">
    <property type="nucleotide sequence ID" value="XM_001020968.4"/>
</dbReference>
<dbReference type="CDD" id="cd00325">
    <property type="entry name" value="chitinase_GH19"/>
    <property type="match status" value="1"/>
</dbReference>
<dbReference type="GO" id="GO:0006032">
    <property type="term" value="P:chitin catabolic process"/>
    <property type="evidence" value="ECO:0007669"/>
    <property type="project" value="InterPro"/>
</dbReference>
<protein>
    <submittedName>
        <fullName evidence="5">Class I chitinase</fullName>
    </submittedName>
</protein>
<dbReference type="EMBL" id="GG662609">
    <property type="protein sequence ID" value="EAS00723.3"/>
    <property type="molecule type" value="Genomic_DNA"/>
</dbReference>
<dbReference type="PANTHER" id="PTHR22595">
    <property type="entry name" value="CHITINASE-RELATED"/>
    <property type="match status" value="1"/>
</dbReference>
<accession>Q23VY2</accession>
<feature type="domain" description="Glycoside hydrolase family 19 catalytic" evidence="4">
    <location>
        <begin position="81"/>
        <end position="205"/>
    </location>
</feature>
<keyword evidence="3" id="KW-1133">Transmembrane helix</keyword>
<keyword evidence="1" id="KW-0611">Plant defense</keyword>
<dbReference type="GO" id="GO:0050832">
    <property type="term" value="P:defense response to fungus"/>
    <property type="evidence" value="ECO:0007669"/>
    <property type="project" value="TreeGrafter"/>
</dbReference>
<dbReference type="PANTHER" id="PTHR22595:SF79">
    <property type="entry name" value="CHITINASE 12"/>
    <property type="match status" value="1"/>
</dbReference>
<keyword evidence="3" id="KW-0812">Transmembrane</keyword>
<evidence type="ECO:0000313" key="6">
    <source>
        <dbReference type="Proteomes" id="UP000009168"/>
    </source>
</evidence>
<feature type="transmembrane region" description="Helical" evidence="3">
    <location>
        <begin position="12"/>
        <end position="30"/>
    </location>
</feature>
<dbReference type="HOGENOM" id="CLU_064211_0_0_1"/>
<dbReference type="eggNOG" id="KOG4742">
    <property type="taxonomic scope" value="Eukaryota"/>
</dbReference>
<dbReference type="AlphaFoldDB" id="Q23VY2"/>
<dbReference type="GeneID" id="7825525"/>
<evidence type="ECO:0000256" key="2">
    <source>
        <dbReference type="ARBA" id="ARBA00023157"/>
    </source>
</evidence>
<dbReference type="InParanoid" id="Q23VY2"/>
<gene>
    <name evidence="5" type="ORF">TTHERM_00794490</name>
</gene>
<reference evidence="6" key="1">
    <citation type="journal article" date="2006" name="PLoS Biol.">
        <title>Macronuclear genome sequence of the ciliate Tetrahymena thermophila, a model eukaryote.</title>
        <authorList>
            <person name="Eisen J.A."/>
            <person name="Coyne R.S."/>
            <person name="Wu M."/>
            <person name="Wu D."/>
            <person name="Thiagarajan M."/>
            <person name="Wortman J.R."/>
            <person name="Badger J.H."/>
            <person name="Ren Q."/>
            <person name="Amedeo P."/>
            <person name="Jones K.M."/>
            <person name="Tallon L.J."/>
            <person name="Delcher A.L."/>
            <person name="Salzberg S.L."/>
            <person name="Silva J.C."/>
            <person name="Haas B.J."/>
            <person name="Majoros W.H."/>
            <person name="Farzad M."/>
            <person name="Carlton J.M."/>
            <person name="Smith R.K. Jr."/>
            <person name="Garg J."/>
            <person name="Pearlman R.E."/>
            <person name="Karrer K.M."/>
            <person name="Sun L."/>
            <person name="Manning G."/>
            <person name="Elde N.C."/>
            <person name="Turkewitz A.P."/>
            <person name="Asai D.J."/>
            <person name="Wilkes D.E."/>
            <person name="Wang Y."/>
            <person name="Cai H."/>
            <person name="Collins K."/>
            <person name="Stewart B.A."/>
            <person name="Lee S.R."/>
            <person name="Wilamowska K."/>
            <person name="Weinberg Z."/>
            <person name="Ruzzo W.L."/>
            <person name="Wloga D."/>
            <person name="Gaertig J."/>
            <person name="Frankel J."/>
            <person name="Tsao C.-C."/>
            <person name="Gorovsky M.A."/>
            <person name="Keeling P.J."/>
            <person name="Waller R.F."/>
            <person name="Patron N.J."/>
            <person name="Cherry J.M."/>
            <person name="Stover N.A."/>
            <person name="Krieger C.J."/>
            <person name="del Toro C."/>
            <person name="Ryder H.F."/>
            <person name="Williamson S.C."/>
            <person name="Barbeau R.A."/>
            <person name="Hamilton E.P."/>
            <person name="Orias E."/>
        </authorList>
    </citation>
    <scope>NUCLEOTIDE SEQUENCE [LARGE SCALE GENOMIC DNA]</scope>
    <source>
        <strain evidence="6">SB210</strain>
    </source>
</reference>
<dbReference type="SUPFAM" id="SSF53955">
    <property type="entry name" value="Lysozyme-like"/>
    <property type="match status" value="1"/>
</dbReference>
<dbReference type="OrthoDB" id="5985073at2759"/>
<dbReference type="GO" id="GO:0004568">
    <property type="term" value="F:chitinase activity"/>
    <property type="evidence" value="ECO:0007669"/>
    <property type="project" value="InterPro"/>
</dbReference>
<evidence type="ECO:0000256" key="3">
    <source>
        <dbReference type="SAM" id="Phobius"/>
    </source>
</evidence>
<keyword evidence="3" id="KW-0472">Membrane</keyword>
<evidence type="ECO:0000256" key="1">
    <source>
        <dbReference type="ARBA" id="ARBA00022821"/>
    </source>
</evidence>
<organism evidence="5 6">
    <name type="scientific">Tetrahymena thermophila (strain SB210)</name>
    <dbReference type="NCBI Taxonomy" id="312017"/>
    <lineage>
        <taxon>Eukaryota</taxon>
        <taxon>Sar</taxon>
        <taxon>Alveolata</taxon>
        <taxon>Ciliophora</taxon>
        <taxon>Intramacronucleata</taxon>
        <taxon>Oligohymenophorea</taxon>
        <taxon>Hymenostomatida</taxon>
        <taxon>Tetrahymenina</taxon>
        <taxon>Tetrahymenidae</taxon>
        <taxon>Tetrahymena</taxon>
    </lineage>
</organism>
<evidence type="ECO:0000259" key="4">
    <source>
        <dbReference type="Pfam" id="PF00182"/>
    </source>
</evidence>
<dbReference type="InterPro" id="IPR023346">
    <property type="entry name" value="Lysozyme-like_dom_sf"/>
</dbReference>
<proteinExistence type="predicted"/>
<dbReference type="KEGG" id="tet:TTHERM_00794490"/>
<dbReference type="Pfam" id="PF00182">
    <property type="entry name" value="Glyco_hydro_19"/>
    <property type="match status" value="1"/>
</dbReference>
<evidence type="ECO:0000313" key="5">
    <source>
        <dbReference type="EMBL" id="EAS00723.3"/>
    </source>
</evidence>
<keyword evidence="6" id="KW-1185">Reference proteome</keyword>
<keyword evidence="2" id="KW-1015">Disulfide bond</keyword>
<dbReference type="Proteomes" id="UP000009168">
    <property type="component" value="Unassembled WGS sequence"/>
</dbReference>
<dbReference type="Gene3D" id="1.10.530.10">
    <property type="match status" value="1"/>
</dbReference>
<dbReference type="InterPro" id="IPR000726">
    <property type="entry name" value="Glyco_hydro_19_cat"/>
</dbReference>